<name>A0A0Q3WVM2_9BACI</name>
<dbReference type="Proteomes" id="UP000051888">
    <property type="component" value="Unassembled WGS sequence"/>
</dbReference>
<dbReference type="InterPro" id="IPR027417">
    <property type="entry name" value="P-loop_NTPase"/>
</dbReference>
<dbReference type="GO" id="GO:0006777">
    <property type="term" value="P:Mo-molybdopterin cofactor biosynthetic process"/>
    <property type="evidence" value="ECO:0007669"/>
    <property type="project" value="InterPro"/>
</dbReference>
<evidence type="ECO:0000259" key="1">
    <source>
        <dbReference type="Pfam" id="PF03205"/>
    </source>
</evidence>
<accession>A0A0Q3WVM2</accession>
<dbReference type="InterPro" id="IPR004435">
    <property type="entry name" value="MobB_dom"/>
</dbReference>
<comment type="caution">
    <text evidence="2">The sequence shown here is derived from an EMBL/GenBank/DDBJ whole genome shotgun (WGS) entry which is preliminary data.</text>
</comment>
<protein>
    <recommendedName>
        <fullName evidence="1">Molybdopterin-guanine dinucleotide biosynthesis protein B (MobB) domain-containing protein</fullName>
    </recommendedName>
</protein>
<evidence type="ECO:0000313" key="3">
    <source>
        <dbReference type="Proteomes" id="UP000051888"/>
    </source>
</evidence>
<keyword evidence="3" id="KW-1185">Reference proteome</keyword>
<feature type="domain" description="Molybdopterin-guanine dinucleotide biosynthesis protein B (MobB)" evidence="1">
    <location>
        <begin position="7"/>
        <end position="136"/>
    </location>
</feature>
<dbReference type="InterPro" id="IPR052539">
    <property type="entry name" value="MGD_biosynthesis_adapter"/>
</dbReference>
<dbReference type="PATRIC" id="fig|157838.3.peg.2266"/>
<proteinExistence type="predicted"/>
<dbReference type="GO" id="GO:0005525">
    <property type="term" value="F:GTP binding"/>
    <property type="evidence" value="ECO:0007669"/>
    <property type="project" value="InterPro"/>
</dbReference>
<reference evidence="2 3" key="1">
    <citation type="submission" date="2015-09" db="EMBL/GenBank/DDBJ databases">
        <title>Genome sequencing project for genomic taxonomy and phylogenomics of Bacillus-like bacteria.</title>
        <authorList>
            <person name="Liu B."/>
            <person name="Wang J."/>
            <person name="Zhu Y."/>
            <person name="Liu G."/>
            <person name="Chen Q."/>
            <person name="Chen Z."/>
            <person name="Lan J."/>
            <person name="Che J."/>
            <person name="Ge C."/>
            <person name="Shi H."/>
            <person name="Pan Z."/>
            <person name="Liu X."/>
        </authorList>
    </citation>
    <scope>NUCLEOTIDE SEQUENCE [LARGE SCALE GENOMIC DNA]</scope>
    <source>
        <strain evidence="2 3">LMG 18435</strain>
    </source>
</reference>
<dbReference type="PANTHER" id="PTHR40072">
    <property type="entry name" value="MOLYBDOPTERIN-GUANINE DINUCLEOTIDE BIOSYNTHESIS ADAPTER PROTEIN-RELATED"/>
    <property type="match status" value="1"/>
</dbReference>
<dbReference type="Gene3D" id="3.40.50.300">
    <property type="entry name" value="P-loop containing nucleotide triphosphate hydrolases"/>
    <property type="match status" value="1"/>
</dbReference>
<dbReference type="OrthoDB" id="9786803at2"/>
<dbReference type="STRING" id="157838.AN964_10305"/>
<dbReference type="AlphaFoldDB" id="A0A0Q3WVM2"/>
<dbReference type="NCBIfam" id="TIGR00176">
    <property type="entry name" value="mobB"/>
    <property type="match status" value="1"/>
</dbReference>
<dbReference type="EMBL" id="LJJC01000004">
    <property type="protein sequence ID" value="KQL53851.1"/>
    <property type="molecule type" value="Genomic_DNA"/>
</dbReference>
<dbReference type="Pfam" id="PF03205">
    <property type="entry name" value="MobB"/>
    <property type="match status" value="1"/>
</dbReference>
<dbReference type="SUPFAM" id="SSF52540">
    <property type="entry name" value="P-loop containing nucleoside triphosphate hydrolases"/>
    <property type="match status" value="1"/>
</dbReference>
<gene>
    <name evidence="2" type="ORF">AN964_10305</name>
</gene>
<dbReference type="RefSeq" id="WP_055739588.1">
    <property type="nucleotide sequence ID" value="NZ_JAAIWL010000001.1"/>
</dbReference>
<organism evidence="2 3">
    <name type="scientific">Heyndrickxia shackletonii</name>
    <dbReference type="NCBI Taxonomy" id="157838"/>
    <lineage>
        <taxon>Bacteria</taxon>
        <taxon>Bacillati</taxon>
        <taxon>Bacillota</taxon>
        <taxon>Bacilli</taxon>
        <taxon>Bacillales</taxon>
        <taxon>Bacillaceae</taxon>
        <taxon>Heyndrickxia</taxon>
    </lineage>
</organism>
<evidence type="ECO:0000313" key="2">
    <source>
        <dbReference type="EMBL" id="KQL53851.1"/>
    </source>
</evidence>
<dbReference type="PANTHER" id="PTHR40072:SF1">
    <property type="entry name" value="MOLYBDOPTERIN-GUANINE DINUCLEOTIDE BIOSYNTHESIS ADAPTER PROTEIN"/>
    <property type="match status" value="1"/>
</dbReference>
<sequence length="182" mass="21079">MERKTEIFQIVGFQNSGKTTLVQEIIRYGDKLGLKSGTIKHHGHGGTPSKENMEKDSEKHLNAGAVYAAVEGNGELVIKKQTQYWSLDEIIDYYHRLSLDLILIEGYKYAPISKAVIIRNQNDLYLLKELTNIQVVLSWIPLKETVPFPVFSIEEKSRFIAWFFPFLFPQHHFSSSEFFRKK</sequence>